<dbReference type="PANTHER" id="PTHR11079:SF202">
    <property type="entry name" value="TRNA-SPECIFIC ADENOSINE DEAMINASE"/>
    <property type="match status" value="1"/>
</dbReference>
<comment type="catalytic activity">
    <reaction evidence="7 8">
        <text>adenosine(34) in tRNA + H2O + H(+) = inosine(34) in tRNA + NH4(+)</text>
        <dbReference type="Rhea" id="RHEA:43168"/>
        <dbReference type="Rhea" id="RHEA-COMP:10373"/>
        <dbReference type="Rhea" id="RHEA-COMP:10374"/>
        <dbReference type="ChEBI" id="CHEBI:15377"/>
        <dbReference type="ChEBI" id="CHEBI:15378"/>
        <dbReference type="ChEBI" id="CHEBI:28938"/>
        <dbReference type="ChEBI" id="CHEBI:74411"/>
        <dbReference type="ChEBI" id="CHEBI:82852"/>
        <dbReference type="EC" id="3.5.4.33"/>
    </reaction>
</comment>
<reference evidence="10 11" key="1">
    <citation type="submission" date="2019-02" db="EMBL/GenBank/DDBJ databases">
        <title>Deep-cultivation of Planctomycetes and their phenomic and genomic characterization uncovers novel biology.</title>
        <authorList>
            <person name="Wiegand S."/>
            <person name="Jogler M."/>
            <person name="Boedeker C."/>
            <person name="Pinto D."/>
            <person name="Vollmers J."/>
            <person name="Rivas-Marin E."/>
            <person name="Kohn T."/>
            <person name="Peeters S.H."/>
            <person name="Heuer A."/>
            <person name="Rast P."/>
            <person name="Oberbeckmann S."/>
            <person name="Bunk B."/>
            <person name="Jeske O."/>
            <person name="Meyerdierks A."/>
            <person name="Storesund J.E."/>
            <person name="Kallscheuer N."/>
            <person name="Luecker S."/>
            <person name="Lage O.M."/>
            <person name="Pohl T."/>
            <person name="Merkel B.J."/>
            <person name="Hornburger P."/>
            <person name="Mueller R.-W."/>
            <person name="Bruemmer F."/>
            <person name="Labrenz M."/>
            <person name="Spormann A.M."/>
            <person name="Op den Camp H."/>
            <person name="Overmann J."/>
            <person name="Amann R."/>
            <person name="Jetten M.S.M."/>
            <person name="Mascher T."/>
            <person name="Medema M.H."/>
            <person name="Devos D.P."/>
            <person name="Kaster A.-K."/>
            <person name="Ovreas L."/>
            <person name="Rohde M."/>
            <person name="Galperin M.Y."/>
            <person name="Jogler C."/>
        </authorList>
    </citation>
    <scope>NUCLEOTIDE SEQUENCE [LARGE SCALE GENOMIC DNA]</scope>
    <source>
        <strain evidence="10 11">Pla85_3_4</strain>
    </source>
</reference>
<dbReference type="Pfam" id="PF14437">
    <property type="entry name" value="MafB19-deam"/>
    <property type="match status" value="1"/>
</dbReference>
<sequence>MSLDSNEPRHEAYMLRALQEAERAGEEGEVPVGAVIVKEGRVIASAHNQREQLHDPTAHAEIIAITQAAAAIGDWRLENCTLYVTLEPCPMCAGAIVQARIPQVVFGASDPKAGAVLSIYELLTDVRLNHQCQVVHGVLGAPCGEMLTQFFREQRKLGKK</sequence>
<dbReference type="GO" id="GO:0052717">
    <property type="term" value="F:tRNA-specific adenosine-34 deaminase activity"/>
    <property type="evidence" value="ECO:0007669"/>
    <property type="project" value="UniProtKB-UniRule"/>
</dbReference>
<dbReference type="CDD" id="cd01285">
    <property type="entry name" value="nucleoside_deaminase"/>
    <property type="match status" value="1"/>
</dbReference>
<protein>
    <recommendedName>
        <fullName evidence="8">tRNA-specific adenosine deaminase</fullName>
        <ecNumber evidence="8">3.5.4.33</ecNumber>
    </recommendedName>
</protein>
<feature type="domain" description="CMP/dCMP-type deaminase" evidence="9">
    <location>
        <begin position="8"/>
        <end position="117"/>
    </location>
</feature>
<evidence type="ECO:0000256" key="1">
    <source>
        <dbReference type="ARBA" id="ARBA00010669"/>
    </source>
</evidence>
<evidence type="ECO:0000256" key="5">
    <source>
        <dbReference type="ARBA" id="ARBA00022801"/>
    </source>
</evidence>
<feature type="binding site" evidence="8">
    <location>
        <position position="59"/>
    </location>
    <ligand>
        <name>Zn(2+)</name>
        <dbReference type="ChEBI" id="CHEBI:29105"/>
        <note>catalytic</note>
    </ligand>
</feature>
<dbReference type="Gene3D" id="3.40.140.10">
    <property type="entry name" value="Cytidine Deaminase, domain 2"/>
    <property type="match status" value="1"/>
</dbReference>
<feature type="active site" description="Proton donor" evidence="8">
    <location>
        <position position="61"/>
    </location>
</feature>
<comment type="function">
    <text evidence="8">Catalyzes the deamination of adenosine to inosine at the wobble position 34 of tRNA(Arg2).</text>
</comment>
<dbReference type="Proteomes" id="UP000317648">
    <property type="component" value="Chromosome"/>
</dbReference>
<evidence type="ECO:0000313" key="10">
    <source>
        <dbReference type="EMBL" id="QDU96285.1"/>
    </source>
</evidence>
<feature type="binding site" evidence="8">
    <location>
        <position position="89"/>
    </location>
    <ligand>
        <name>Zn(2+)</name>
        <dbReference type="ChEBI" id="CHEBI:29105"/>
        <note>catalytic</note>
    </ligand>
</feature>
<dbReference type="PROSITE" id="PS00903">
    <property type="entry name" value="CYT_DCMP_DEAMINASES_1"/>
    <property type="match status" value="1"/>
</dbReference>
<keyword evidence="5 8" id="KW-0378">Hydrolase</keyword>
<name>A0A518DWR9_9BACT</name>
<dbReference type="HAMAP" id="MF_00972">
    <property type="entry name" value="tRNA_aden_deaminase"/>
    <property type="match status" value="1"/>
</dbReference>
<dbReference type="GO" id="GO:0008270">
    <property type="term" value="F:zinc ion binding"/>
    <property type="evidence" value="ECO:0007669"/>
    <property type="project" value="UniProtKB-UniRule"/>
</dbReference>
<dbReference type="InterPro" id="IPR016192">
    <property type="entry name" value="APOBEC/CMP_deaminase_Zn-bd"/>
</dbReference>
<dbReference type="PANTHER" id="PTHR11079">
    <property type="entry name" value="CYTOSINE DEAMINASE FAMILY MEMBER"/>
    <property type="match status" value="1"/>
</dbReference>
<dbReference type="EMBL" id="CP036433">
    <property type="protein sequence ID" value="QDU96285.1"/>
    <property type="molecule type" value="Genomic_DNA"/>
</dbReference>
<evidence type="ECO:0000256" key="8">
    <source>
        <dbReference type="HAMAP-Rule" id="MF_00972"/>
    </source>
</evidence>
<keyword evidence="6 8" id="KW-0862">Zinc</keyword>
<gene>
    <name evidence="10" type="primary">tadA_1</name>
    <name evidence="8" type="synonym">tadA</name>
    <name evidence="10" type="ORF">Pla8534_41050</name>
</gene>
<accession>A0A518DWR9</accession>
<dbReference type="RefSeq" id="WP_145059667.1">
    <property type="nucleotide sequence ID" value="NZ_CP036433.1"/>
</dbReference>
<dbReference type="NCBIfam" id="NF008113">
    <property type="entry name" value="PRK10860.1"/>
    <property type="match status" value="1"/>
</dbReference>
<evidence type="ECO:0000256" key="4">
    <source>
        <dbReference type="ARBA" id="ARBA00022723"/>
    </source>
</evidence>
<dbReference type="PROSITE" id="PS51747">
    <property type="entry name" value="CYT_DCMP_DEAMINASES_2"/>
    <property type="match status" value="1"/>
</dbReference>
<organism evidence="10 11">
    <name type="scientific">Lignipirellula cremea</name>
    <dbReference type="NCBI Taxonomy" id="2528010"/>
    <lineage>
        <taxon>Bacteria</taxon>
        <taxon>Pseudomonadati</taxon>
        <taxon>Planctomycetota</taxon>
        <taxon>Planctomycetia</taxon>
        <taxon>Pirellulales</taxon>
        <taxon>Pirellulaceae</taxon>
        <taxon>Lignipirellula</taxon>
    </lineage>
</organism>
<dbReference type="OrthoDB" id="9802676at2"/>
<evidence type="ECO:0000256" key="2">
    <source>
        <dbReference type="ARBA" id="ARBA00011738"/>
    </source>
</evidence>
<keyword evidence="11" id="KW-1185">Reference proteome</keyword>
<dbReference type="GO" id="GO:0002100">
    <property type="term" value="P:tRNA wobble adenosine to inosine editing"/>
    <property type="evidence" value="ECO:0007669"/>
    <property type="project" value="UniProtKB-UniRule"/>
</dbReference>
<comment type="subunit">
    <text evidence="2 8">Homodimer.</text>
</comment>
<dbReference type="InterPro" id="IPR002125">
    <property type="entry name" value="CMP_dCMP_dom"/>
</dbReference>
<dbReference type="InterPro" id="IPR058535">
    <property type="entry name" value="MafB19-deam"/>
</dbReference>
<proteinExistence type="inferred from homology"/>
<feature type="binding site" evidence="8">
    <location>
        <position position="92"/>
    </location>
    <ligand>
        <name>Zn(2+)</name>
        <dbReference type="ChEBI" id="CHEBI:29105"/>
        <note>catalytic</note>
    </ligand>
</feature>
<evidence type="ECO:0000259" key="9">
    <source>
        <dbReference type="PROSITE" id="PS51747"/>
    </source>
</evidence>
<comment type="cofactor">
    <cofactor evidence="8">
        <name>Zn(2+)</name>
        <dbReference type="ChEBI" id="CHEBI:29105"/>
    </cofactor>
    <text evidence="8">Binds 1 zinc ion per subunit.</text>
</comment>
<evidence type="ECO:0000256" key="3">
    <source>
        <dbReference type="ARBA" id="ARBA00022694"/>
    </source>
</evidence>
<keyword evidence="3 8" id="KW-0819">tRNA processing</keyword>
<dbReference type="InterPro" id="IPR028883">
    <property type="entry name" value="tRNA_aden_deaminase"/>
</dbReference>
<keyword evidence="4 8" id="KW-0479">Metal-binding</keyword>
<evidence type="ECO:0000313" key="11">
    <source>
        <dbReference type="Proteomes" id="UP000317648"/>
    </source>
</evidence>
<evidence type="ECO:0000256" key="7">
    <source>
        <dbReference type="ARBA" id="ARBA00048045"/>
    </source>
</evidence>
<dbReference type="SUPFAM" id="SSF53927">
    <property type="entry name" value="Cytidine deaminase-like"/>
    <property type="match status" value="1"/>
</dbReference>
<dbReference type="EC" id="3.5.4.33" evidence="8"/>
<dbReference type="FunFam" id="3.40.140.10:FF:000005">
    <property type="entry name" value="tRNA-specific adenosine deaminase"/>
    <property type="match status" value="1"/>
</dbReference>
<comment type="similarity">
    <text evidence="1">Belongs to the cytidine and deoxycytidylate deaminase family. ADAT2 subfamily.</text>
</comment>
<evidence type="ECO:0000256" key="6">
    <source>
        <dbReference type="ARBA" id="ARBA00022833"/>
    </source>
</evidence>
<dbReference type="KEGG" id="lcre:Pla8534_41050"/>
<dbReference type="AlphaFoldDB" id="A0A518DWR9"/>
<dbReference type="InterPro" id="IPR016193">
    <property type="entry name" value="Cytidine_deaminase-like"/>
</dbReference>